<dbReference type="Pfam" id="PF10722">
    <property type="entry name" value="YbjN"/>
    <property type="match status" value="1"/>
</dbReference>
<dbReference type="Proteomes" id="UP000244940">
    <property type="component" value="Unassembled WGS sequence"/>
</dbReference>
<gene>
    <name evidence="1" type="ORF">C4N9_03735</name>
</gene>
<evidence type="ECO:0008006" key="3">
    <source>
        <dbReference type="Google" id="ProtNLM"/>
    </source>
</evidence>
<keyword evidence="2" id="KW-1185">Reference proteome</keyword>
<protein>
    <recommendedName>
        <fullName evidence="3">YbjN domain-containing protein</fullName>
    </recommendedName>
</protein>
<accession>A0A2U2CG60</accession>
<evidence type="ECO:0000313" key="2">
    <source>
        <dbReference type="Proteomes" id="UP000244940"/>
    </source>
</evidence>
<sequence>MQATSAAIGCVPHIGGFLAARPSCGMKISALPRACDCMAALAGASVGTHFDGGIHMQPVRTLFASSVLALMLAAPAMAQSSLSGMITGNDLDRIQEIAGAYGTIERRQDEDGIWLRGDMDGIVYTISFLNCNDAGGDCSTVQFRAWWESNGAHSMEAMNQWNRDRRFSAAYLDSRDNATIEWDVNLAGGVSAVNFDDSVQWWQAVVRQFREMVIDPGYDAAGVGSSGGSSGGTSPGK</sequence>
<dbReference type="InterPro" id="IPR019660">
    <property type="entry name" value="Put_sensory_transdc_reg_YbjN"/>
</dbReference>
<dbReference type="AlphaFoldDB" id="A0A2U2CG60"/>
<comment type="caution">
    <text evidence="1">The sequence shown here is derived from an EMBL/GenBank/DDBJ whole genome shotgun (WGS) entry which is preliminary data.</text>
</comment>
<evidence type="ECO:0000313" key="1">
    <source>
        <dbReference type="EMBL" id="PWE30875.1"/>
    </source>
</evidence>
<dbReference type="CDD" id="cd17511">
    <property type="entry name" value="YbjN_AmyR-like"/>
    <property type="match status" value="1"/>
</dbReference>
<reference evidence="1 2" key="1">
    <citation type="submission" date="2018-05" db="EMBL/GenBank/DDBJ databases">
        <title>Pararhodobacter marina sp. nov., isolated from deep-sea water of the Indian Ocean.</title>
        <authorList>
            <person name="Lai Q.Sr."/>
            <person name="Liu X."/>
            <person name="Shao Z."/>
        </authorList>
    </citation>
    <scope>NUCLEOTIDE SEQUENCE [LARGE SCALE GENOMIC DNA]</scope>
    <source>
        <strain evidence="1 2">CIC4N-9</strain>
    </source>
</reference>
<organism evidence="1 2">
    <name type="scientific">Pararhodobacter marinus</name>
    <dbReference type="NCBI Taxonomy" id="2184063"/>
    <lineage>
        <taxon>Bacteria</taxon>
        <taxon>Pseudomonadati</taxon>
        <taxon>Pseudomonadota</taxon>
        <taxon>Alphaproteobacteria</taxon>
        <taxon>Rhodobacterales</taxon>
        <taxon>Paracoccaceae</taxon>
        <taxon>Pararhodobacter</taxon>
    </lineage>
</organism>
<dbReference type="EMBL" id="QEYD01000002">
    <property type="protein sequence ID" value="PWE30875.1"/>
    <property type="molecule type" value="Genomic_DNA"/>
</dbReference>
<name>A0A2U2CG60_9RHOB</name>
<proteinExistence type="predicted"/>